<protein>
    <recommendedName>
        <fullName evidence="3">Helix-turn-helix domain-containing protein</fullName>
    </recommendedName>
</protein>
<dbReference type="EMBL" id="FNRM01000001">
    <property type="protein sequence ID" value="SEA09550.1"/>
    <property type="molecule type" value="Genomic_DNA"/>
</dbReference>
<reference evidence="1 2" key="1">
    <citation type="submission" date="2016-10" db="EMBL/GenBank/DDBJ databases">
        <authorList>
            <person name="de Groot N.N."/>
        </authorList>
    </citation>
    <scope>NUCLEOTIDE SEQUENCE [LARGE SCALE GENOMIC DNA]</scope>
    <source>
        <strain evidence="1 2">CGMCC 1.3430</strain>
    </source>
</reference>
<keyword evidence="2" id="KW-1185">Reference proteome</keyword>
<evidence type="ECO:0000313" key="1">
    <source>
        <dbReference type="EMBL" id="SEA09550.1"/>
    </source>
</evidence>
<dbReference type="RefSeq" id="WP_091339602.1">
    <property type="nucleotide sequence ID" value="NZ_FNRM01000001.1"/>
</dbReference>
<dbReference type="Proteomes" id="UP000198773">
    <property type="component" value="Unassembled WGS sequence"/>
</dbReference>
<dbReference type="Gene3D" id="1.10.1660.10">
    <property type="match status" value="1"/>
</dbReference>
<evidence type="ECO:0000313" key="2">
    <source>
        <dbReference type="Proteomes" id="UP000198773"/>
    </source>
</evidence>
<accession>A0A1H3YD37</accession>
<dbReference type="AlphaFoldDB" id="A0A1H3YD37"/>
<name>A0A1H3YD37_ALKAM</name>
<dbReference type="OrthoDB" id="5772224at2"/>
<organism evidence="1 2">
    <name type="scientific">Alkalimonas amylolytica</name>
    <dbReference type="NCBI Taxonomy" id="152573"/>
    <lineage>
        <taxon>Bacteria</taxon>
        <taxon>Pseudomonadati</taxon>
        <taxon>Pseudomonadota</taxon>
        <taxon>Gammaproteobacteria</taxon>
        <taxon>Alkalimonas</taxon>
    </lineage>
</organism>
<sequence length="60" mass="6851">MSLMSVDEVAEFLGVQSIRVERLARENLLVTTDKDEQGKPLFKKEDVERYKVLAERLGGL</sequence>
<proteinExistence type="predicted"/>
<evidence type="ECO:0008006" key="3">
    <source>
        <dbReference type="Google" id="ProtNLM"/>
    </source>
</evidence>
<gene>
    <name evidence="1" type="ORF">SAMN04488051_101639</name>
</gene>